<evidence type="ECO:0000313" key="1">
    <source>
        <dbReference type="EMBL" id="CAA2990903.1"/>
    </source>
</evidence>
<feature type="non-terminal residue" evidence="1">
    <location>
        <position position="1"/>
    </location>
</feature>
<sequence>KTSHRWVSVAAATGDEGDVPVPGWDVDICATAISFFDLYIWGFFVGGAGEVLMVVQPVDDGD</sequence>
<dbReference type="Proteomes" id="UP000594638">
    <property type="component" value="Unassembled WGS sequence"/>
</dbReference>
<dbReference type="Gramene" id="OE9A117853T1">
    <property type="protein sequence ID" value="OE9A117853C1"/>
    <property type="gene ID" value="OE9A117853"/>
</dbReference>
<feature type="non-terminal residue" evidence="1">
    <location>
        <position position="62"/>
    </location>
</feature>
<proteinExistence type="predicted"/>
<protein>
    <submittedName>
        <fullName evidence="1">Uncharacterized protein</fullName>
    </submittedName>
</protein>
<organism evidence="1 2">
    <name type="scientific">Olea europaea subsp. europaea</name>
    <dbReference type="NCBI Taxonomy" id="158383"/>
    <lineage>
        <taxon>Eukaryota</taxon>
        <taxon>Viridiplantae</taxon>
        <taxon>Streptophyta</taxon>
        <taxon>Embryophyta</taxon>
        <taxon>Tracheophyta</taxon>
        <taxon>Spermatophyta</taxon>
        <taxon>Magnoliopsida</taxon>
        <taxon>eudicotyledons</taxon>
        <taxon>Gunneridae</taxon>
        <taxon>Pentapetalae</taxon>
        <taxon>asterids</taxon>
        <taxon>lamiids</taxon>
        <taxon>Lamiales</taxon>
        <taxon>Oleaceae</taxon>
        <taxon>Oleeae</taxon>
        <taxon>Olea</taxon>
    </lineage>
</organism>
<name>A0A8S0SEI4_OLEEU</name>
<accession>A0A8S0SEI4</accession>
<dbReference type="EMBL" id="CACTIH010004471">
    <property type="protein sequence ID" value="CAA2990903.1"/>
    <property type="molecule type" value="Genomic_DNA"/>
</dbReference>
<keyword evidence="2" id="KW-1185">Reference proteome</keyword>
<gene>
    <name evidence="1" type="ORF">OLEA9_A117853</name>
</gene>
<comment type="caution">
    <text evidence="1">The sequence shown here is derived from an EMBL/GenBank/DDBJ whole genome shotgun (WGS) entry which is preliminary data.</text>
</comment>
<dbReference type="AlphaFoldDB" id="A0A8S0SEI4"/>
<evidence type="ECO:0000313" key="2">
    <source>
        <dbReference type="Proteomes" id="UP000594638"/>
    </source>
</evidence>
<reference evidence="1 2" key="1">
    <citation type="submission" date="2019-12" db="EMBL/GenBank/DDBJ databases">
        <authorList>
            <person name="Alioto T."/>
            <person name="Alioto T."/>
            <person name="Gomez Garrido J."/>
        </authorList>
    </citation>
    <scope>NUCLEOTIDE SEQUENCE [LARGE SCALE GENOMIC DNA]</scope>
</reference>